<feature type="region of interest" description="Disordered" evidence="1">
    <location>
        <begin position="129"/>
        <end position="190"/>
    </location>
</feature>
<gene>
    <name evidence="3" type="ORF">B0H66DRAFT_604092</name>
</gene>
<feature type="transmembrane region" description="Helical" evidence="2">
    <location>
        <begin position="105"/>
        <end position="127"/>
    </location>
</feature>
<evidence type="ECO:0000313" key="3">
    <source>
        <dbReference type="EMBL" id="KAK3315774.1"/>
    </source>
</evidence>
<dbReference type="Gene3D" id="3.50.4.10">
    <property type="entry name" value="Hepatocyte Growth Factor"/>
    <property type="match status" value="1"/>
</dbReference>
<keyword evidence="2" id="KW-0812">Transmembrane</keyword>
<evidence type="ECO:0000256" key="2">
    <source>
        <dbReference type="SAM" id="Phobius"/>
    </source>
</evidence>
<evidence type="ECO:0000313" key="4">
    <source>
        <dbReference type="Proteomes" id="UP001283341"/>
    </source>
</evidence>
<feature type="compositionally biased region" description="Low complexity" evidence="1">
    <location>
        <begin position="65"/>
        <end position="81"/>
    </location>
</feature>
<reference evidence="3" key="1">
    <citation type="journal article" date="2023" name="Mol. Phylogenet. Evol.">
        <title>Genome-scale phylogeny and comparative genomics of the fungal order Sordariales.</title>
        <authorList>
            <person name="Hensen N."/>
            <person name="Bonometti L."/>
            <person name="Westerberg I."/>
            <person name="Brannstrom I.O."/>
            <person name="Guillou S."/>
            <person name="Cros-Aarteil S."/>
            <person name="Calhoun S."/>
            <person name="Haridas S."/>
            <person name="Kuo A."/>
            <person name="Mondo S."/>
            <person name="Pangilinan J."/>
            <person name="Riley R."/>
            <person name="LaButti K."/>
            <person name="Andreopoulos B."/>
            <person name="Lipzen A."/>
            <person name="Chen C."/>
            <person name="Yan M."/>
            <person name="Daum C."/>
            <person name="Ng V."/>
            <person name="Clum A."/>
            <person name="Steindorff A."/>
            <person name="Ohm R.A."/>
            <person name="Martin F."/>
            <person name="Silar P."/>
            <person name="Natvig D.O."/>
            <person name="Lalanne C."/>
            <person name="Gautier V."/>
            <person name="Ament-Velasquez S.L."/>
            <person name="Kruys A."/>
            <person name="Hutchinson M.I."/>
            <person name="Powell A.J."/>
            <person name="Barry K."/>
            <person name="Miller A.N."/>
            <person name="Grigoriev I.V."/>
            <person name="Debuchy R."/>
            <person name="Gladieux P."/>
            <person name="Hiltunen Thoren M."/>
            <person name="Johannesson H."/>
        </authorList>
    </citation>
    <scope>NUCLEOTIDE SEQUENCE</scope>
    <source>
        <strain evidence="3">CBS 118394</strain>
    </source>
</reference>
<evidence type="ECO:0008006" key="5">
    <source>
        <dbReference type="Google" id="ProtNLM"/>
    </source>
</evidence>
<protein>
    <recommendedName>
        <fullName evidence="5">Apple domain-containing protein</fullName>
    </recommendedName>
</protein>
<evidence type="ECO:0000256" key="1">
    <source>
        <dbReference type="SAM" id="MobiDB-lite"/>
    </source>
</evidence>
<name>A0AAE0HZI4_9PEZI</name>
<dbReference type="AlphaFoldDB" id="A0AAE0HZI4"/>
<feature type="region of interest" description="Disordered" evidence="1">
    <location>
        <begin position="28"/>
        <end position="93"/>
    </location>
</feature>
<organism evidence="3 4">
    <name type="scientific">Apodospora peruviana</name>
    <dbReference type="NCBI Taxonomy" id="516989"/>
    <lineage>
        <taxon>Eukaryota</taxon>
        <taxon>Fungi</taxon>
        <taxon>Dikarya</taxon>
        <taxon>Ascomycota</taxon>
        <taxon>Pezizomycotina</taxon>
        <taxon>Sordariomycetes</taxon>
        <taxon>Sordariomycetidae</taxon>
        <taxon>Sordariales</taxon>
        <taxon>Lasiosphaeriaceae</taxon>
        <taxon>Apodospora</taxon>
    </lineage>
</organism>
<sequence length="299" mass="31148">MNNHIPDDHQQQRTYDDGLIVTNHVYPEVASPGHGTSGTSPPPAFAPYSDKSYHQQGQQPPQVYTPYSPTPATATTATSHSPPIPPTKNEETISARRRSIWKRPATWTVIALFVIVVVLAGILGGIASGSIKTSGNNSNTTTTTTTTQPAANSSATSAGSNINSTSPSTTPTGTSSPTTTTSSSGALNPSVSTKVVQSDLGPVTLECPSAQGLNYTVVATADGQPPAVYRRYCDVNFAKGDMGIVNDQKILSMPECLAACANRTGCVGAVFNPSPQCWLKSAIGVKTPDVGSESAVLWQ</sequence>
<comment type="caution">
    <text evidence="3">The sequence shown here is derived from an EMBL/GenBank/DDBJ whole genome shotgun (WGS) entry which is preliminary data.</text>
</comment>
<keyword evidence="2" id="KW-0472">Membrane</keyword>
<dbReference type="Proteomes" id="UP001283341">
    <property type="component" value="Unassembled WGS sequence"/>
</dbReference>
<keyword evidence="2" id="KW-1133">Transmembrane helix</keyword>
<reference evidence="3" key="2">
    <citation type="submission" date="2023-06" db="EMBL/GenBank/DDBJ databases">
        <authorList>
            <consortium name="Lawrence Berkeley National Laboratory"/>
            <person name="Haridas S."/>
            <person name="Hensen N."/>
            <person name="Bonometti L."/>
            <person name="Westerberg I."/>
            <person name="Brannstrom I.O."/>
            <person name="Guillou S."/>
            <person name="Cros-Aarteil S."/>
            <person name="Calhoun S."/>
            <person name="Kuo A."/>
            <person name="Mondo S."/>
            <person name="Pangilinan J."/>
            <person name="Riley R."/>
            <person name="Labutti K."/>
            <person name="Andreopoulos B."/>
            <person name="Lipzen A."/>
            <person name="Chen C."/>
            <person name="Yanf M."/>
            <person name="Daum C."/>
            <person name="Ng V."/>
            <person name="Clum A."/>
            <person name="Steindorff A."/>
            <person name="Ohm R."/>
            <person name="Martin F."/>
            <person name="Silar P."/>
            <person name="Natvig D."/>
            <person name="Lalanne C."/>
            <person name="Gautier V."/>
            <person name="Ament-Velasquez S.L."/>
            <person name="Kruys A."/>
            <person name="Hutchinson M.I."/>
            <person name="Powell A.J."/>
            <person name="Barry K."/>
            <person name="Miller A.N."/>
            <person name="Grigoriev I.V."/>
            <person name="Debuchy R."/>
            <person name="Gladieux P."/>
            <person name="Thoren M.H."/>
            <person name="Johannesson H."/>
        </authorList>
    </citation>
    <scope>NUCLEOTIDE SEQUENCE</scope>
    <source>
        <strain evidence="3">CBS 118394</strain>
    </source>
</reference>
<keyword evidence="4" id="KW-1185">Reference proteome</keyword>
<proteinExistence type="predicted"/>
<accession>A0AAE0HZI4</accession>
<feature type="compositionally biased region" description="Low complexity" evidence="1">
    <location>
        <begin position="129"/>
        <end position="185"/>
    </location>
</feature>
<dbReference type="EMBL" id="JAUEDM010000005">
    <property type="protein sequence ID" value="KAK3315774.1"/>
    <property type="molecule type" value="Genomic_DNA"/>
</dbReference>